<keyword evidence="3" id="KW-1185">Reference proteome</keyword>
<name>A0A550C3K3_9AGAR</name>
<gene>
    <name evidence="2" type="ORF">BD626DRAFT_508058</name>
</gene>
<proteinExistence type="predicted"/>
<comment type="caution">
    <text evidence="2">The sequence shown here is derived from an EMBL/GenBank/DDBJ whole genome shotgun (WGS) entry which is preliminary data.</text>
</comment>
<dbReference type="AlphaFoldDB" id="A0A550C3K3"/>
<protein>
    <submittedName>
        <fullName evidence="2">Uncharacterized protein</fullName>
    </submittedName>
</protein>
<evidence type="ECO:0000313" key="2">
    <source>
        <dbReference type="EMBL" id="TRM59350.1"/>
    </source>
</evidence>
<feature type="region of interest" description="Disordered" evidence="1">
    <location>
        <begin position="138"/>
        <end position="165"/>
    </location>
</feature>
<organism evidence="2 3">
    <name type="scientific">Schizophyllum amplum</name>
    <dbReference type="NCBI Taxonomy" id="97359"/>
    <lineage>
        <taxon>Eukaryota</taxon>
        <taxon>Fungi</taxon>
        <taxon>Dikarya</taxon>
        <taxon>Basidiomycota</taxon>
        <taxon>Agaricomycotina</taxon>
        <taxon>Agaricomycetes</taxon>
        <taxon>Agaricomycetidae</taxon>
        <taxon>Agaricales</taxon>
        <taxon>Schizophyllaceae</taxon>
        <taxon>Schizophyllum</taxon>
    </lineage>
</organism>
<feature type="compositionally biased region" description="Basic and acidic residues" evidence="1">
    <location>
        <begin position="145"/>
        <end position="154"/>
    </location>
</feature>
<feature type="compositionally biased region" description="Polar residues" evidence="1">
    <location>
        <begin position="107"/>
        <end position="118"/>
    </location>
</feature>
<evidence type="ECO:0000256" key="1">
    <source>
        <dbReference type="SAM" id="MobiDB-lite"/>
    </source>
</evidence>
<dbReference type="EMBL" id="VDMD01000028">
    <property type="protein sequence ID" value="TRM59350.1"/>
    <property type="molecule type" value="Genomic_DNA"/>
</dbReference>
<feature type="region of interest" description="Disordered" evidence="1">
    <location>
        <begin position="87"/>
        <end position="118"/>
    </location>
</feature>
<reference evidence="2 3" key="1">
    <citation type="journal article" date="2019" name="New Phytol.">
        <title>Comparative genomics reveals unique wood-decay strategies and fruiting body development in the Schizophyllaceae.</title>
        <authorList>
            <person name="Almasi E."/>
            <person name="Sahu N."/>
            <person name="Krizsan K."/>
            <person name="Balint B."/>
            <person name="Kovacs G.M."/>
            <person name="Kiss B."/>
            <person name="Cseklye J."/>
            <person name="Drula E."/>
            <person name="Henrissat B."/>
            <person name="Nagy I."/>
            <person name="Chovatia M."/>
            <person name="Adam C."/>
            <person name="LaButti K."/>
            <person name="Lipzen A."/>
            <person name="Riley R."/>
            <person name="Grigoriev I.V."/>
            <person name="Nagy L.G."/>
        </authorList>
    </citation>
    <scope>NUCLEOTIDE SEQUENCE [LARGE SCALE GENOMIC DNA]</scope>
    <source>
        <strain evidence="2 3">NL-1724</strain>
    </source>
</reference>
<accession>A0A550C3K3</accession>
<evidence type="ECO:0000313" key="3">
    <source>
        <dbReference type="Proteomes" id="UP000320762"/>
    </source>
</evidence>
<dbReference type="Proteomes" id="UP000320762">
    <property type="component" value="Unassembled WGS sequence"/>
</dbReference>
<sequence length="172" mass="18723">MRTSYRRLSSALSSDPKGFWAPRSRVDVAWLPIFVFVNLGSRRMRVLWYFMIDAAVSSVSFAGPPPLGIATSASIPSAVKVRRSGDCARDNSHSLELSVSPADGRSHGNNSNLGPPSATYTSPPLDFAALSDRPSALDSSPAWFHPERHSEPMMHEPTTNHGDLSDLFLPCL</sequence>